<proteinExistence type="predicted"/>
<accession>A0A4Y2B7S2</accession>
<evidence type="ECO:0000256" key="1">
    <source>
        <dbReference type="SAM" id="MobiDB-lite"/>
    </source>
</evidence>
<gene>
    <name evidence="2" type="ORF">AVEN_103035_1</name>
</gene>
<comment type="caution">
    <text evidence="2">The sequence shown here is derived from an EMBL/GenBank/DDBJ whole genome shotgun (WGS) entry which is preliminary data.</text>
</comment>
<evidence type="ECO:0000313" key="3">
    <source>
        <dbReference type="Proteomes" id="UP000499080"/>
    </source>
</evidence>
<feature type="region of interest" description="Disordered" evidence="1">
    <location>
        <begin position="1"/>
        <end position="46"/>
    </location>
</feature>
<feature type="non-terminal residue" evidence="2">
    <location>
        <position position="46"/>
    </location>
</feature>
<dbReference type="EMBL" id="BGPR01000059">
    <property type="protein sequence ID" value="GBL88382.1"/>
    <property type="molecule type" value="Genomic_DNA"/>
</dbReference>
<feature type="compositionally biased region" description="Polar residues" evidence="1">
    <location>
        <begin position="31"/>
        <end position="46"/>
    </location>
</feature>
<dbReference type="AlphaFoldDB" id="A0A4Y2B7S2"/>
<dbReference type="Proteomes" id="UP000499080">
    <property type="component" value="Unassembled WGS sequence"/>
</dbReference>
<sequence length="46" mass="4911">EAIVGLSHQATMGRTRDSEPCSGHEARTVLRSHSGSIPSGYDETNL</sequence>
<keyword evidence="3" id="KW-1185">Reference proteome</keyword>
<reference evidence="2 3" key="1">
    <citation type="journal article" date="2019" name="Sci. Rep.">
        <title>Orb-weaving spider Araneus ventricosus genome elucidates the spidroin gene catalogue.</title>
        <authorList>
            <person name="Kono N."/>
            <person name="Nakamura H."/>
            <person name="Ohtoshi R."/>
            <person name="Moran D.A.P."/>
            <person name="Shinohara A."/>
            <person name="Yoshida Y."/>
            <person name="Fujiwara M."/>
            <person name="Mori M."/>
            <person name="Tomita M."/>
            <person name="Arakawa K."/>
        </authorList>
    </citation>
    <scope>NUCLEOTIDE SEQUENCE [LARGE SCALE GENOMIC DNA]</scope>
</reference>
<feature type="non-terminal residue" evidence="2">
    <location>
        <position position="1"/>
    </location>
</feature>
<evidence type="ECO:0000313" key="2">
    <source>
        <dbReference type="EMBL" id="GBL88382.1"/>
    </source>
</evidence>
<protein>
    <submittedName>
        <fullName evidence="2">Uncharacterized protein</fullName>
    </submittedName>
</protein>
<organism evidence="2 3">
    <name type="scientific">Araneus ventricosus</name>
    <name type="common">Orbweaver spider</name>
    <name type="synonym">Epeira ventricosa</name>
    <dbReference type="NCBI Taxonomy" id="182803"/>
    <lineage>
        <taxon>Eukaryota</taxon>
        <taxon>Metazoa</taxon>
        <taxon>Ecdysozoa</taxon>
        <taxon>Arthropoda</taxon>
        <taxon>Chelicerata</taxon>
        <taxon>Arachnida</taxon>
        <taxon>Araneae</taxon>
        <taxon>Araneomorphae</taxon>
        <taxon>Entelegynae</taxon>
        <taxon>Araneoidea</taxon>
        <taxon>Araneidae</taxon>
        <taxon>Araneus</taxon>
    </lineage>
</organism>
<feature type="compositionally biased region" description="Basic and acidic residues" evidence="1">
    <location>
        <begin position="14"/>
        <end position="28"/>
    </location>
</feature>
<name>A0A4Y2B7S2_ARAVE</name>